<dbReference type="Gene3D" id="3.40.640.10">
    <property type="entry name" value="Type I PLP-dependent aspartate aminotransferase-like (Major domain)"/>
    <property type="match status" value="1"/>
</dbReference>
<evidence type="ECO:0000256" key="3">
    <source>
        <dbReference type="RuleBase" id="RU004508"/>
    </source>
</evidence>
<dbReference type="InterPro" id="IPR015421">
    <property type="entry name" value="PyrdxlP-dep_Trfase_major"/>
</dbReference>
<reference evidence="5" key="1">
    <citation type="submission" date="2018-11" db="EMBL/GenBank/DDBJ databases">
        <title>Chitinophaga lutea sp.nov., isolate from arsenic contaminated soil.</title>
        <authorList>
            <person name="Zong Y."/>
        </authorList>
    </citation>
    <scope>NUCLEOTIDE SEQUENCE [LARGE SCALE GENOMIC DNA]</scope>
    <source>
        <strain evidence="5">YLT18</strain>
    </source>
</reference>
<organism evidence="4 5">
    <name type="scientific">Chitinophaga barathri</name>
    <dbReference type="NCBI Taxonomy" id="1647451"/>
    <lineage>
        <taxon>Bacteria</taxon>
        <taxon>Pseudomonadati</taxon>
        <taxon>Bacteroidota</taxon>
        <taxon>Chitinophagia</taxon>
        <taxon>Chitinophagales</taxon>
        <taxon>Chitinophagaceae</taxon>
        <taxon>Chitinophaga</taxon>
    </lineage>
</organism>
<dbReference type="GO" id="GO:0008483">
    <property type="term" value="F:transaminase activity"/>
    <property type="evidence" value="ECO:0007669"/>
    <property type="project" value="UniProtKB-KW"/>
</dbReference>
<dbReference type="SUPFAM" id="SSF53383">
    <property type="entry name" value="PLP-dependent transferases"/>
    <property type="match status" value="1"/>
</dbReference>
<dbReference type="Pfam" id="PF01041">
    <property type="entry name" value="DegT_DnrJ_EryC1"/>
    <property type="match status" value="1"/>
</dbReference>
<dbReference type="EMBL" id="RMBX01000012">
    <property type="protein sequence ID" value="RPD39130.1"/>
    <property type="molecule type" value="Genomic_DNA"/>
</dbReference>
<accession>A0A3N4MGA9</accession>
<comment type="caution">
    <text evidence="4">The sequence shown here is derived from an EMBL/GenBank/DDBJ whole genome shotgun (WGS) entry which is preliminary data.</text>
</comment>
<name>A0A3N4MGA9_9BACT</name>
<proteinExistence type="inferred from homology"/>
<comment type="similarity">
    <text evidence="2 3">Belongs to the DegT/DnrJ/EryC1 family.</text>
</comment>
<dbReference type="OrthoDB" id="9804264at2"/>
<gene>
    <name evidence="4" type="ORF">EG028_21190</name>
</gene>
<keyword evidence="4" id="KW-0808">Transferase</keyword>
<dbReference type="GO" id="GO:0000271">
    <property type="term" value="P:polysaccharide biosynthetic process"/>
    <property type="evidence" value="ECO:0007669"/>
    <property type="project" value="TreeGrafter"/>
</dbReference>
<dbReference type="PROSITE" id="PS51318">
    <property type="entry name" value="TAT"/>
    <property type="match status" value="1"/>
</dbReference>
<dbReference type="Gene3D" id="3.90.1150.10">
    <property type="entry name" value="Aspartate Aminotransferase, domain 1"/>
    <property type="match status" value="1"/>
</dbReference>
<protein>
    <submittedName>
        <fullName evidence="4">DegT/DnrJ/EryC1/StrS family aminotransferase</fullName>
    </submittedName>
</protein>
<dbReference type="GO" id="GO:0030170">
    <property type="term" value="F:pyridoxal phosphate binding"/>
    <property type="evidence" value="ECO:0007669"/>
    <property type="project" value="TreeGrafter"/>
</dbReference>
<dbReference type="InterPro" id="IPR006311">
    <property type="entry name" value="TAT_signal"/>
</dbReference>
<dbReference type="InterPro" id="IPR000653">
    <property type="entry name" value="DegT/StrS_aminotransferase"/>
</dbReference>
<dbReference type="PANTHER" id="PTHR30244">
    <property type="entry name" value="TRANSAMINASE"/>
    <property type="match status" value="1"/>
</dbReference>
<keyword evidence="5" id="KW-1185">Reference proteome</keyword>
<dbReference type="Proteomes" id="UP000279089">
    <property type="component" value="Unassembled WGS sequence"/>
</dbReference>
<dbReference type="RefSeq" id="WP_120518281.1">
    <property type="nucleotide sequence ID" value="NZ_QXZY01000012.1"/>
</dbReference>
<keyword evidence="1 3" id="KW-0663">Pyridoxal phosphate</keyword>
<dbReference type="CDD" id="cd00616">
    <property type="entry name" value="AHBA_syn"/>
    <property type="match status" value="1"/>
</dbReference>
<evidence type="ECO:0000256" key="1">
    <source>
        <dbReference type="ARBA" id="ARBA00022898"/>
    </source>
</evidence>
<dbReference type="InterPro" id="IPR015424">
    <property type="entry name" value="PyrdxlP-dep_Trfase"/>
</dbReference>
<keyword evidence="4" id="KW-0032">Aminotransferase</keyword>
<dbReference type="InterPro" id="IPR015422">
    <property type="entry name" value="PyrdxlP-dep_Trfase_small"/>
</dbReference>
<dbReference type="PANTHER" id="PTHR30244:SF36">
    <property type="entry name" value="3-OXO-GLUCOSE-6-PHOSPHATE:GLUTAMATE AMINOTRANSFERASE"/>
    <property type="match status" value="1"/>
</dbReference>
<evidence type="ECO:0000313" key="4">
    <source>
        <dbReference type="EMBL" id="RPD39130.1"/>
    </source>
</evidence>
<evidence type="ECO:0000313" key="5">
    <source>
        <dbReference type="Proteomes" id="UP000279089"/>
    </source>
</evidence>
<dbReference type="AlphaFoldDB" id="A0A3N4MGA9"/>
<sequence>MANKDIGRRNFISTLTAASVAGMISPALQAFSAVPSRKTGLLAALGGEPVRPATKKWPKWPHVDDRMIEEVVKTTKSGIWSRIQSPVNGAVATFEKQFAAMTGAKYCIGTGSGTQALAICVEAMGIGPGDEVITSPYTDFGTVSAILTSRALPVLADLDPASYQLDPADVERKITPRTKAIIPVHIMGLPADMDRIMEIARKHKLKVIEDACQGALAKHRGRALGTIGDLGCFSFQASKAIACGEGGAIVGNDESLMDQCFTVHNHGTNRKGKHVTIGPKNRMNEFEASILNGQLPTATERFLLRNKNVAYLNSKLKGFPGLVPQKQYDGTESGGYYNYAASYKKEHFNNATRQQFLKAVAAEGIALSPYIPNGLHREAWIDHILELDEYKNVFSSARLKEYRRAAAHMPGCDQVCDEMIVLPGSGPLIAGTSDMDDIINAIMKVYENRDKLTSL</sequence>
<evidence type="ECO:0000256" key="2">
    <source>
        <dbReference type="ARBA" id="ARBA00037999"/>
    </source>
</evidence>